<dbReference type="NCBIfam" id="TIGR02548">
    <property type="entry name" value="casB_cse2"/>
    <property type="match status" value="1"/>
</dbReference>
<dbReference type="Proteomes" id="UP000671399">
    <property type="component" value="Unassembled WGS sequence"/>
</dbReference>
<accession>A0ABS3VF69</accession>
<reference evidence="2 3" key="1">
    <citation type="submission" date="2021-03" db="EMBL/GenBank/DDBJ databases">
        <authorList>
            <person name="Lee D.-H."/>
        </authorList>
    </citation>
    <scope>NUCLEOTIDE SEQUENCE [LARGE SCALE GENOMIC DNA]</scope>
    <source>
        <strain evidence="2 3">MMS20-R2-23</strain>
    </source>
</reference>
<dbReference type="RefSeq" id="WP_208569800.1">
    <property type="nucleotide sequence ID" value="NZ_JAGFWR010000022.1"/>
</dbReference>
<proteinExistence type="predicted"/>
<feature type="region of interest" description="Disordered" evidence="1">
    <location>
        <begin position="175"/>
        <end position="199"/>
    </location>
</feature>
<dbReference type="EMBL" id="JAGFWR010000022">
    <property type="protein sequence ID" value="MBO4164269.1"/>
    <property type="molecule type" value="Genomic_DNA"/>
</dbReference>
<evidence type="ECO:0000313" key="2">
    <source>
        <dbReference type="EMBL" id="MBO4164269.1"/>
    </source>
</evidence>
<dbReference type="InterPro" id="IPR038287">
    <property type="entry name" value="Cse2_sf"/>
</dbReference>
<gene>
    <name evidence="2" type="primary">casB</name>
    <name evidence="2" type="ORF">JQN83_26140</name>
</gene>
<feature type="compositionally biased region" description="Acidic residues" evidence="1">
    <location>
        <begin position="187"/>
        <end position="199"/>
    </location>
</feature>
<name>A0ABS3VF69_9ACTN</name>
<dbReference type="CDD" id="cd09731">
    <property type="entry name" value="Cse2_I-E"/>
    <property type="match status" value="1"/>
</dbReference>
<comment type="caution">
    <text evidence="2">The sequence shown here is derived from an EMBL/GenBank/DDBJ whole genome shotgun (WGS) entry which is preliminary data.</text>
</comment>
<keyword evidence="3" id="KW-1185">Reference proteome</keyword>
<dbReference type="Gene3D" id="1.10.520.40">
    <property type="entry name" value="CRISPR-associated protein Cse2"/>
    <property type="match status" value="1"/>
</dbReference>
<dbReference type="Pfam" id="PF09485">
    <property type="entry name" value="CRISPR_Cse2"/>
    <property type="match status" value="1"/>
</dbReference>
<evidence type="ECO:0000313" key="3">
    <source>
        <dbReference type="Proteomes" id="UP000671399"/>
    </source>
</evidence>
<evidence type="ECO:0000256" key="1">
    <source>
        <dbReference type="SAM" id="MobiDB-lite"/>
    </source>
</evidence>
<protein>
    <submittedName>
        <fullName evidence="2">Type I-E CRISPR-associated protein Cse2/CasB</fullName>
    </submittedName>
</protein>
<organism evidence="2 3">
    <name type="scientific">Micromonospora antibiotica</name>
    <dbReference type="NCBI Taxonomy" id="2807623"/>
    <lineage>
        <taxon>Bacteria</taxon>
        <taxon>Bacillati</taxon>
        <taxon>Actinomycetota</taxon>
        <taxon>Actinomycetes</taxon>
        <taxon>Micromonosporales</taxon>
        <taxon>Micromonosporaceae</taxon>
        <taxon>Micromonospora</taxon>
    </lineage>
</organism>
<sequence>MDPSTTVAQRRDAFVRGLYGLHYAVTSDNPRRSGDARRSLARLRRSFSGGQQEAEAYDVVFPYEPPEREQRVWLLIAGLFALHPHGNTVRGRSLGTAMRDLVEKRPSAARRFTQLLSVDEAALPHYLRQAVQLLRSGDVAIDFHRMLTDLVDMQGSAEETHRVRLRWARDYHRPKRTPKVISSTDPEPAEDVPAEPVDA</sequence>
<dbReference type="InterPro" id="IPR013382">
    <property type="entry name" value="CRISPR-assoc_prot_Cse2"/>
</dbReference>